<dbReference type="PROSITE" id="PS51257">
    <property type="entry name" value="PROKAR_LIPOPROTEIN"/>
    <property type="match status" value="1"/>
</dbReference>
<dbReference type="SUPFAM" id="SSF51004">
    <property type="entry name" value="C-terminal (heme d1) domain of cytochrome cd1-nitrite reductase"/>
    <property type="match status" value="1"/>
</dbReference>
<dbReference type="GO" id="GO:0017057">
    <property type="term" value="F:6-phosphogluconolactonase activity"/>
    <property type="evidence" value="ECO:0007669"/>
    <property type="project" value="TreeGrafter"/>
</dbReference>
<sequence length="380" mass="41820">MKKIAYSILLFTIIIMTYSCDESPQEEKVEPVYSFLLGAYTDSEEQGIGLLTFNPDKNILQTQILTKGVSNPSFVISNRAQTMVYAVEETSGENGGKVKSFKFDRQNNTLELLDTKDTYGDHPCYLSLDPKEEFLVVGNYSGGNFSAYKIQDGILNHVQTYQHEGQSINPARQEKAHVHSTVFHPNGKQLLVGDLGTDKIHLYDFNPTYAVPFNNSDPGSVEVAAGAGPRHLAIHPNGSIVYLIHEMTAELGVYNYEAGKMSKIQALPLTGEDFKGNVGAAEVRISPDAKFVYASNRGDANEITVFEIGKSGTLTFVERVKTGGENPRNFVITSDGKFLIVGNQGSGTIVAFERNLKTGKLSKTGAETKFNKPVYFFRLD</sequence>
<reference evidence="3" key="1">
    <citation type="submission" date="2022-08" db="EMBL/GenBank/DDBJ databases">
        <authorList>
            <person name="Zhang D."/>
        </authorList>
    </citation>
    <scope>NUCLEOTIDE SEQUENCE</scope>
    <source>
        <strain evidence="3">XJ19-11</strain>
    </source>
</reference>
<dbReference type="Proteomes" id="UP001142175">
    <property type="component" value="Unassembled WGS sequence"/>
</dbReference>
<dbReference type="AlphaFoldDB" id="A0A9X2PDB0"/>
<dbReference type="EMBL" id="JANSUY010000031">
    <property type="protein sequence ID" value="MCR9017489.1"/>
    <property type="molecule type" value="Genomic_DNA"/>
</dbReference>
<dbReference type="PANTHER" id="PTHR30344:SF1">
    <property type="entry name" value="6-PHOSPHOGLUCONOLACTONASE"/>
    <property type="match status" value="1"/>
</dbReference>
<dbReference type="InterPro" id="IPR050282">
    <property type="entry name" value="Cycloisomerase_2"/>
</dbReference>
<dbReference type="InterPro" id="IPR011048">
    <property type="entry name" value="Haem_d1_sf"/>
</dbReference>
<keyword evidence="2" id="KW-0313">Glucose metabolism</keyword>
<dbReference type="InterPro" id="IPR019405">
    <property type="entry name" value="Lactonase_7-beta_prop"/>
</dbReference>
<evidence type="ECO:0000256" key="2">
    <source>
        <dbReference type="ARBA" id="ARBA00022526"/>
    </source>
</evidence>
<dbReference type="PANTHER" id="PTHR30344">
    <property type="entry name" value="6-PHOSPHOGLUCONOLACTONASE-RELATED"/>
    <property type="match status" value="1"/>
</dbReference>
<organism evidence="3 4">
    <name type="scientific">Aquiflexum gelatinilyticum</name>
    <dbReference type="NCBI Taxonomy" id="2961943"/>
    <lineage>
        <taxon>Bacteria</taxon>
        <taxon>Pseudomonadati</taxon>
        <taxon>Bacteroidota</taxon>
        <taxon>Cytophagia</taxon>
        <taxon>Cytophagales</taxon>
        <taxon>Cyclobacteriaceae</taxon>
        <taxon>Aquiflexum</taxon>
    </lineage>
</organism>
<dbReference type="GO" id="GO:0006006">
    <property type="term" value="P:glucose metabolic process"/>
    <property type="evidence" value="ECO:0007669"/>
    <property type="project" value="UniProtKB-KW"/>
</dbReference>
<evidence type="ECO:0000313" key="3">
    <source>
        <dbReference type="EMBL" id="MCR9017489.1"/>
    </source>
</evidence>
<comment type="similarity">
    <text evidence="1">Belongs to the cycloisomerase 2 family.</text>
</comment>
<name>A0A9X2PDB0_9BACT</name>
<gene>
    <name evidence="3" type="ORF">NU887_20800</name>
</gene>
<keyword evidence="2" id="KW-0119">Carbohydrate metabolism</keyword>
<keyword evidence="4" id="KW-1185">Reference proteome</keyword>
<comment type="caution">
    <text evidence="3">The sequence shown here is derived from an EMBL/GenBank/DDBJ whole genome shotgun (WGS) entry which is preliminary data.</text>
</comment>
<evidence type="ECO:0000313" key="4">
    <source>
        <dbReference type="Proteomes" id="UP001142175"/>
    </source>
</evidence>
<proteinExistence type="inferred from homology"/>
<accession>A0A9X2PDB0</accession>
<dbReference type="Pfam" id="PF10282">
    <property type="entry name" value="Lactonase"/>
    <property type="match status" value="1"/>
</dbReference>
<evidence type="ECO:0000256" key="1">
    <source>
        <dbReference type="ARBA" id="ARBA00005564"/>
    </source>
</evidence>
<dbReference type="RefSeq" id="WP_258425323.1">
    <property type="nucleotide sequence ID" value="NZ_JANSUY010000031.1"/>
</dbReference>
<protein>
    <submittedName>
        <fullName evidence="3">Lactonase family protein</fullName>
    </submittedName>
</protein>
<dbReference type="InterPro" id="IPR015943">
    <property type="entry name" value="WD40/YVTN_repeat-like_dom_sf"/>
</dbReference>
<dbReference type="Gene3D" id="2.130.10.10">
    <property type="entry name" value="YVTN repeat-like/Quinoprotein amine dehydrogenase"/>
    <property type="match status" value="1"/>
</dbReference>